<evidence type="ECO:0000256" key="1">
    <source>
        <dbReference type="SAM" id="Coils"/>
    </source>
</evidence>
<feature type="compositionally biased region" description="Basic and acidic residues" evidence="2">
    <location>
        <begin position="786"/>
        <end position="796"/>
    </location>
</feature>
<dbReference type="CDD" id="cd00052">
    <property type="entry name" value="EH"/>
    <property type="match status" value="1"/>
</dbReference>
<feature type="compositionally biased region" description="Polar residues" evidence="2">
    <location>
        <begin position="268"/>
        <end position="282"/>
    </location>
</feature>
<dbReference type="GO" id="GO:0006897">
    <property type="term" value="P:endocytosis"/>
    <property type="evidence" value="ECO:0007669"/>
    <property type="project" value="TreeGrafter"/>
</dbReference>
<feature type="compositionally biased region" description="Pro residues" evidence="2">
    <location>
        <begin position="303"/>
        <end position="320"/>
    </location>
</feature>
<dbReference type="PANTHER" id="PTHR11216:SF174">
    <property type="entry name" value="GH06923P"/>
    <property type="match status" value="1"/>
</dbReference>
<dbReference type="EMBL" id="BDSP01000095">
    <property type="protein sequence ID" value="GAX15578.1"/>
    <property type="molecule type" value="Genomic_DNA"/>
</dbReference>
<sequence>MAESSAMSYVPTAEEVPYYNALFAMADTQRGGSIGGAQAVQFFSRSKLPVEVLKNVWTIADQPTTNSLDRPKFAVAVRLIQLIQNGVKGQGTDLRAPEGVVLKPAFFEGVPLPPAEAPPQQQQMQQPAPPAQQPAPPAPQMQQAQPPNMPPRPPMQQPQPPPGPPQDNRALTVQDPYMLTPTEQARYEELFPTYAQPDGFVYGKEAVELFSKSGVPQNNLAAIWKMVDEPVDNRLDKLEFAMAMHLIVCVSRKNLPMPPSLPISLKQLRSQRPQQSPGLSPQPTSPEALPNSSPQMQPQQGMLPPPMQSQPGMGMPPPQMQPQQGMGMPPSQMQPQPPQGMGMPPPQMQPQQGAGMPSPPMQPQQAMGVPPPQMMQQPGSPKPQMQFPPQSIPSPPRSSMGMGMPPPPLQSWSAPSMEQSHMKHESIGGNVSVMSQLSAPPPLPTGGASISDAFDGLDGMGSGPTDMNSYLASAPPVHTVSSFDAANQQEEAPVPPPPPVTMQPESPAPQVKPHFEMPPHIRSAMLTTGHSTTSESQDLEQLREILQKLQAENIALKAQMGHLAEEESVVTKQVSQTAAELSQLSSQLTQVRAQMLASKARLMEATAELNAAKERKGVIQDLITEVTSTKEAIDDATRGVEESLQQMKLQSVPPPLPQTNSLDGDLFGFDAAPAPAPALEESAVPEPPSRYESPQYTAPQEPMQPQGHQDNFIQTVPSQASYDDSINGHKRDNSSGWFSGGIMGGEFGGAMGQTTTAPLSLSASTGNVLSPQAINELKAKHREAENVARDAEESRRQIVAQTDELRRLADEAEKNLREYSKETDDKKKKKGMFGSGRGKKKDEKHASDLAEDARTKKEAFMQAQSQLNDATSLAKDTKAEVERLAKEIEDAEISAASAASMESAPPQHQPQSSLPSYYPPAESQSQQPNYGGYSESPYGVMGGPSNSPYNPSVMGGGGFEIPTPSATYDVYDNPFAS</sequence>
<dbReference type="Pfam" id="PF12763">
    <property type="entry name" value="EH"/>
    <property type="match status" value="2"/>
</dbReference>
<keyword evidence="5" id="KW-1185">Reference proteome</keyword>
<feature type="compositionally biased region" description="Low complexity" evidence="2">
    <location>
        <begin position="292"/>
        <end position="302"/>
    </location>
</feature>
<dbReference type="PANTHER" id="PTHR11216">
    <property type="entry name" value="EH DOMAIN"/>
    <property type="match status" value="1"/>
</dbReference>
<dbReference type="PROSITE" id="PS50031">
    <property type="entry name" value="EH"/>
    <property type="match status" value="2"/>
</dbReference>
<feature type="region of interest" description="Disordered" evidence="2">
    <location>
        <begin position="111"/>
        <end position="171"/>
    </location>
</feature>
<dbReference type="GO" id="GO:0005737">
    <property type="term" value="C:cytoplasm"/>
    <property type="evidence" value="ECO:0007669"/>
    <property type="project" value="TreeGrafter"/>
</dbReference>
<feature type="compositionally biased region" description="Polar residues" evidence="2">
    <location>
        <begin position="410"/>
        <end position="419"/>
    </location>
</feature>
<feature type="compositionally biased region" description="Pro residues" evidence="2">
    <location>
        <begin position="147"/>
        <end position="165"/>
    </location>
</feature>
<dbReference type="AlphaFoldDB" id="A0A1Z5JP93"/>
<feature type="compositionally biased region" description="Polar residues" evidence="2">
    <location>
        <begin position="479"/>
        <end position="490"/>
    </location>
</feature>
<protein>
    <recommendedName>
        <fullName evidence="3">EH domain-containing protein</fullName>
    </recommendedName>
</protein>
<dbReference type="OrthoDB" id="524326at2759"/>
<evidence type="ECO:0000259" key="3">
    <source>
        <dbReference type="PROSITE" id="PS50031"/>
    </source>
</evidence>
<feature type="compositionally biased region" description="Low complexity" evidence="2">
    <location>
        <begin position="321"/>
        <end position="334"/>
    </location>
</feature>
<feature type="compositionally biased region" description="Polar residues" evidence="2">
    <location>
        <begin position="862"/>
        <end position="871"/>
    </location>
</feature>
<dbReference type="Proteomes" id="UP000198406">
    <property type="component" value="Unassembled WGS sequence"/>
</dbReference>
<dbReference type="InterPro" id="IPR011992">
    <property type="entry name" value="EF-hand-dom_pair"/>
</dbReference>
<feature type="compositionally biased region" description="Basic and acidic residues" evidence="2">
    <location>
        <begin position="803"/>
        <end position="826"/>
    </location>
</feature>
<feature type="region of interest" description="Disordered" evidence="2">
    <location>
        <begin position="268"/>
        <end position="516"/>
    </location>
</feature>
<dbReference type="GO" id="GO:0016197">
    <property type="term" value="P:endosomal transport"/>
    <property type="evidence" value="ECO:0007669"/>
    <property type="project" value="TreeGrafter"/>
</dbReference>
<feature type="coiled-coil region" evidence="1">
    <location>
        <begin position="532"/>
        <end position="566"/>
    </location>
</feature>
<proteinExistence type="predicted"/>
<keyword evidence="1" id="KW-0175">Coiled coil</keyword>
<evidence type="ECO:0000313" key="4">
    <source>
        <dbReference type="EMBL" id="GAX15578.1"/>
    </source>
</evidence>
<dbReference type="GO" id="GO:0005886">
    <property type="term" value="C:plasma membrane"/>
    <property type="evidence" value="ECO:0007669"/>
    <property type="project" value="TreeGrafter"/>
</dbReference>
<dbReference type="InterPro" id="IPR000261">
    <property type="entry name" value="EH_dom"/>
</dbReference>
<feature type="domain" description="EH" evidence="3">
    <location>
        <begin position="183"/>
        <end position="265"/>
    </location>
</feature>
<feature type="domain" description="EH" evidence="3">
    <location>
        <begin position="15"/>
        <end position="118"/>
    </location>
</feature>
<evidence type="ECO:0000313" key="5">
    <source>
        <dbReference type="Proteomes" id="UP000198406"/>
    </source>
</evidence>
<feature type="compositionally biased region" description="Low complexity" evidence="2">
    <location>
        <begin position="363"/>
        <end position="389"/>
    </location>
</feature>
<dbReference type="SUPFAM" id="SSF47473">
    <property type="entry name" value="EF-hand"/>
    <property type="match status" value="2"/>
</dbReference>
<feature type="compositionally biased region" description="Pro residues" evidence="2">
    <location>
        <begin position="335"/>
        <end position="348"/>
    </location>
</feature>
<feature type="region of interest" description="Disordered" evidence="2">
    <location>
        <begin position="892"/>
        <end position="946"/>
    </location>
</feature>
<accession>A0A1Z5JP93</accession>
<dbReference type="SMART" id="SM00027">
    <property type="entry name" value="EH"/>
    <property type="match status" value="2"/>
</dbReference>
<feature type="region of interest" description="Disordered" evidence="2">
    <location>
        <begin position="679"/>
        <end position="706"/>
    </location>
</feature>
<comment type="caution">
    <text evidence="4">The sequence shown here is derived from an EMBL/GenBank/DDBJ whole genome shotgun (WGS) entry which is preliminary data.</text>
</comment>
<feature type="region of interest" description="Disordered" evidence="2">
    <location>
        <begin position="786"/>
        <end position="879"/>
    </location>
</feature>
<feature type="compositionally biased region" description="Basic and acidic residues" evidence="2">
    <location>
        <begin position="840"/>
        <end position="859"/>
    </location>
</feature>
<feature type="compositionally biased region" description="Pro residues" evidence="2">
    <location>
        <begin position="127"/>
        <end position="139"/>
    </location>
</feature>
<organism evidence="4 5">
    <name type="scientific">Fistulifera solaris</name>
    <name type="common">Oleaginous diatom</name>
    <dbReference type="NCBI Taxonomy" id="1519565"/>
    <lineage>
        <taxon>Eukaryota</taxon>
        <taxon>Sar</taxon>
        <taxon>Stramenopiles</taxon>
        <taxon>Ochrophyta</taxon>
        <taxon>Bacillariophyta</taxon>
        <taxon>Bacillariophyceae</taxon>
        <taxon>Bacillariophycidae</taxon>
        <taxon>Naviculales</taxon>
        <taxon>Naviculaceae</taxon>
        <taxon>Fistulifera</taxon>
    </lineage>
</organism>
<evidence type="ECO:0000256" key="2">
    <source>
        <dbReference type="SAM" id="MobiDB-lite"/>
    </source>
</evidence>
<reference evidence="4 5" key="1">
    <citation type="journal article" date="2015" name="Plant Cell">
        <title>Oil accumulation by the oleaginous diatom Fistulifera solaris as revealed by the genome and transcriptome.</title>
        <authorList>
            <person name="Tanaka T."/>
            <person name="Maeda Y."/>
            <person name="Veluchamy A."/>
            <person name="Tanaka M."/>
            <person name="Abida H."/>
            <person name="Marechal E."/>
            <person name="Bowler C."/>
            <person name="Muto M."/>
            <person name="Sunaga Y."/>
            <person name="Tanaka M."/>
            <person name="Yoshino T."/>
            <person name="Taniguchi T."/>
            <person name="Fukuda Y."/>
            <person name="Nemoto M."/>
            <person name="Matsumoto M."/>
            <person name="Wong P.S."/>
            <person name="Aburatani S."/>
            <person name="Fujibuchi W."/>
        </authorList>
    </citation>
    <scope>NUCLEOTIDE SEQUENCE [LARGE SCALE GENOMIC DNA]</scope>
    <source>
        <strain evidence="4 5">JPCC DA0580</strain>
    </source>
</reference>
<dbReference type="Gene3D" id="1.10.238.10">
    <property type="entry name" value="EF-hand"/>
    <property type="match status" value="2"/>
</dbReference>
<gene>
    <name evidence="4" type="ORF">FisN_3Hh047</name>
</gene>
<feature type="compositionally biased region" description="Low complexity" evidence="2">
    <location>
        <begin position="893"/>
        <end position="920"/>
    </location>
</feature>
<dbReference type="InParanoid" id="A0A1Z5JP93"/>
<name>A0A1Z5JP93_FISSO</name>